<dbReference type="AlphaFoldDB" id="A0A069AR01"/>
<sequence>MVNITIPIPILARKSIDFLPYLSAAFPQIGEKNAATTKVHPKIIPEYCCIKLTSVTPNCLIYNGSIGAIWLIPIELKNIPIQHTNKFLFHNSI</sequence>
<accession>A0A069AR01</accession>
<protein>
    <submittedName>
        <fullName evidence="2">Uncharacterized protein</fullName>
    </submittedName>
</protein>
<name>A0A069AR01_CLODI</name>
<evidence type="ECO:0000313" key="1">
    <source>
        <dbReference type="EMBL" id="CDS87668.1"/>
    </source>
</evidence>
<organism evidence="2">
    <name type="scientific">Clostridioides difficile</name>
    <name type="common">Peptoclostridium difficile</name>
    <dbReference type="NCBI Taxonomy" id="1496"/>
    <lineage>
        <taxon>Bacteria</taxon>
        <taxon>Bacillati</taxon>
        <taxon>Bacillota</taxon>
        <taxon>Clostridia</taxon>
        <taxon>Peptostreptococcales</taxon>
        <taxon>Peptostreptococcaceae</taxon>
        <taxon>Clostridioides</taxon>
    </lineage>
</organism>
<gene>
    <name evidence="2" type="ORF">BN1095_470005</name>
    <name evidence="1" type="ORF">BN1096_620156</name>
</gene>
<reference evidence="2" key="1">
    <citation type="submission" date="2014-07" db="EMBL/GenBank/DDBJ databases">
        <authorList>
            <person name="Monot Marc"/>
        </authorList>
    </citation>
    <scope>NUCLEOTIDE SEQUENCE</scope>
    <source>
        <strain evidence="2">7032989</strain>
    </source>
</reference>
<proteinExistence type="predicted"/>
<dbReference type="EMBL" id="LK932516">
    <property type="protein sequence ID" value="CDS87668.1"/>
    <property type="molecule type" value="Genomic_DNA"/>
</dbReference>
<evidence type="ECO:0000313" key="2">
    <source>
        <dbReference type="EMBL" id="CDT41087.1"/>
    </source>
</evidence>
<dbReference type="EMBL" id="LK933149">
    <property type="protein sequence ID" value="CDT41087.1"/>
    <property type="molecule type" value="Genomic_DNA"/>
</dbReference>